<keyword evidence="4" id="KW-1185">Reference proteome</keyword>
<comment type="similarity">
    <text evidence="1">Belongs to the ATP-dependent AMP-binding enzyme family.</text>
</comment>
<dbReference type="InterPro" id="IPR042099">
    <property type="entry name" value="ANL_N_sf"/>
</dbReference>
<accession>A0A5R9EBA2</accession>
<dbReference type="Proteomes" id="UP000305921">
    <property type="component" value="Unassembled WGS sequence"/>
</dbReference>
<dbReference type="AlphaFoldDB" id="A0A5R9EBA2"/>
<dbReference type="InterPro" id="IPR000873">
    <property type="entry name" value="AMP-dep_synth/lig_dom"/>
</dbReference>
<dbReference type="RefSeq" id="WP_138055610.1">
    <property type="nucleotide sequence ID" value="NZ_VAWE01000001.1"/>
</dbReference>
<dbReference type="InterPro" id="IPR045851">
    <property type="entry name" value="AMP-bd_C_sf"/>
</dbReference>
<keyword evidence="3" id="KW-0436">Ligase</keyword>
<protein>
    <submittedName>
        <fullName evidence="3">Fatty acyl-AMP ligase</fullName>
    </submittedName>
</protein>
<comment type="caution">
    <text evidence="3">The sequence shown here is derived from an EMBL/GenBank/DDBJ whole genome shotgun (WGS) entry which is preliminary data.</text>
</comment>
<evidence type="ECO:0000259" key="2">
    <source>
        <dbReference type="Pfam" id="PF00501"/>
    </source>
</evidence>
<dbReference type="PANTHER" id="PTHR22754">
    <property type="entry name" value="DISCO-INTERACTING PROTEIN 2 DIP2 -RELATED"/>
    <property type="match status" value="1"/>
</dbReference>
<evidence type="ECO:0000256" key="1">
    <source>
        <dbReference type="ARBA" id="ARBA00006432"/>
    </source>
</evidence>
<dbReference type="Pfam" id="PF00501">
    <property type="entry name" value="AMP-binding"/>
    <property type="match status" value="1"/>
</dbReference>
<dbReference type="GO" id="GO:0016874">
    <property type="term" value="F:ligase activity"/>
    <property type="evidence" value="ECO:0007669"/>
    <property type="project" value="UniProtKB-KW"/>
</dbReference>
<dbReference type="Gene3D" id="3.30.300.30">
    <property type="match status" value="1"/>
</dbReference>
<evidence type="ECO:0000313" key="4">
    <source>
        <dbReference type="Proteomes" id="UP000305921"/>
    </source>
</evidence>
<dbReference type="SUPFAM" id="SSF56801">
    <property type="entry name" value="Acetyl-CoA synthetase-like"/>
    <property type="match status" value="1"/>
</dbReference>
<name>A0A5R9EBA2_9ACTN</name>
<feature type="domain" description="AMP-dependent synthetase/ligase" evidence="2">
    <location>
        <begin position="23"/>
        <end position="398"/>
    </location>
</feature>
<sequence>MLASTPHMMSWLEAPPREHSLRFSDGHGTWTSHPYTAMAEQVRRNAHRLHREGIGSGDVVLLPGQNTIGFVTSLYGILHAGATPAIVAPVGPDAMVSRLKTVINSVRPAAFLATADYAPFLEGLARPLGCRVLAEAEDGPMDDGAPDLPEVALVQFSSGSTGDPRGVQIPWSALNTHLFGIHEWLSIDKDSRVVSWLPFYHDMGLVGCLLMPLAKGVSASYMSPHEFIGNPLRWLREVSEFGATACAVAAFSLSHILRRVRPEQLEELDFSRMRSVIIGAERIDPDVLSAFHRLLAPSGLAHSALLPAYGMAEATLAVTGVRPDPRVVHTQLVDTSALEIGKPVLISAVDTPSATRLVSCGRTLTGVGVNILDADGGPLPEGMFGEIAVRGYSLATGYRQGELTALDDQHRTGDMGFMVDDELYVVGRAGDSVKVNGRWLFAEDVQGLAVAASPKPQRTVALLGSLSGANAAVVVLEDCTAAEASGVGRSVAARLPGLRVMVLLVPHGTLRRTTSGKPRRRAMWQELVMSGDMASQVAWDSLDEAPRPADRSAAGL</sequence>
<dbReference type="PANTHER" id="PTHR22754:SF32">
    <property type="entry name" value="DISCO-INTERACTING PROTEIN 2"/>
    <property type="match status" value="1"/>
</dbReference>
<dbReference type="Gene3D" id="3.40.50.12780">
    <property type="entry name" value="N-terminal domain of ligase-like"/>
    <property type="match status" value="1"/>
</dbReference>
<dbReference type="GO" id="GO:0005886">
    <property type="term" value="C:plasma membrane"/>
    <property type="evidence" value="ECO:0007669"/>
    <property type="project" value="TreeGrafter"/>
</dbReference>
<dbReference type="OrthoDB" id="3671040at2"/>
<proteinExistence type="inferred from homology"/>
<gene>
    <name evidence="3" type="ORF">FEF34_27965</name>
</gene>
<dbReference type="EMBL" id="VAWE01000001">
    <property type="protein sequence ID" value="TLQ46305.1"/>
    <property type="molecule type" value="Genomic_DNA"/>
</dbReference>
<evidence type="ECO:0000313" key="3">
    <source>
        <dbReference type="EMBL" id="TLQ46305.1"/>
    </source>
</evidence>
<organism evidence="3 4">
    <name type="scientific">Streptomyces marianii</name>
    <dbReference type="NCBI Taxonomy" id="1817406"/>
    <lineage>
        <taxon>Bacteria</taxon>
        <taxon>Bacillati</taxon>
        <taxon>Actinomycetota</taxon>
        <taxon>Actinomycetes</taxon>
        <taxon>Kitasatosporales</taxon>
        <taxon>Streptomycetaceae</taxon>
        <taxon>Streptomyces</taxon>
    </lineage>
</organism>
<dbReference type="PROSITE" id="PS00455">
    <property type="entry name" value="AMP_BINDING"/>
    <property type="match status" value="1"/>
</dbReference>
<dbReference type="InterPro" id="IPR020845">
    <property type="entry name" value="AMP-binding_CS"/>
</dbReference>
<dbReference type="GO" id="GO:0006633">
    <property type="term" value="P:fatty acid biosynthetic process"/>
    <property type="evidence" value="ECO:0007669"/>
    <property type="project" value="TreeGrafter"/>
</dbReference>
<reference evidence="3 4" key="1">
    <citation type="submission" date="2019-05" db="EMBL/GenBank/DDBJ databases">
        <title>Streptomyces marianii sp. nov., a novel marine actinomycete from southern coast of India.</title>
        <authorList>
            <person name="Iniyan A.M."/>
            <person name="Wink J."/>
            <person name="Ramprasad E."/>
            <person name="Ramana C.V."/>
            <person name="Bunk B."/>
            <person name="Sproer C."/>
            <person name="Joseph F.-J.R.S."/>
            <person name="Vincent S.G.P."/>
        </authorList>
    </citation>
    <scope>NUCLEOTIDE SEQUENCE [LARGE SCALE GENOMIC DNA]</scope>
    <source>
        <strain evidence="3 4">ICN19</strain>
    </source>
</reference>
<dbReference type="GO" id="GO:0070566">
    <property type="term" value="F:adenylyltransferase activity"/>
    <property type="evidence" value="ECO:0007669"/>
    <property type="project" value="TreeGrafter"/>
</dbReference>